<comment type="caution">
    <text evidence="5">The sequence shown here is derived from an EMBL/GenBank/DDBJ whole genome shotgun (WGS) entry which is preliminary data.</text>
</comment>
<evidence type="ECO:0000256" key="2">
    <source>
        <dbReference type="ARBA" id="ARBA00022857"/>
    </source>
</evidence>
<dbReference type="PANTHER" id="PTHR43217">
    <property type="entry name" value="SUCCINATE SEMIALDEHYDE DEHYDROGENASE [NAD(P)+] SAD"/>
    <property type="match status" value="1"/>
</dbReference>
<reference evidence="5 6" key="1">
    <citation type="journal article" date="2015" name="Nature">
        <title>rRNA introns, odd ribosomes, and small enigmatic genomes across a large radiation of phyla.</title>
        <authorList>
            <person name="Brown C.T."/>
            <person name="Hug L.A."/>
            <person name="Thomas B.C."/>
            <person name="Sharon I."/>
            <person name="Castelle C.J."/>
            <person name="Singh A."/>
            <person name="Wilkins M.J."/>
            <person name="Williams K.H."/>
            <person name="Banfield J.F."/>
        </authorList>
    </citation>
    <scope>NUCLEOTIDE SEQUENCE [LARGE SCALE GENOMIC DNA]</scope>
</reference>
<dbReference type="InterPro" id="IPR016161">
    <property type="entry name" value="Ald_DH/histidinol_DH"/>
</dbReference>
<organism evidence="5 6">
    <name type="scientific">Candidatus Nomurabacteria bacterium GW2011_GWC2_35_8</name>
    <dbReference type="NCBI Taxonomy" id="1618752"/>
    <lineage>
        <taxon>Bacteria</taxon>
        <taxon>Candidatus Nomuraibacteriota</taxon>
    </lineage>
</organism>
<dbReference type="EMBL" id="LBQZ01000002">
    <property type="protein sequence ID" value="KKP89577.1"/>
    <property type="molecule type" value="Genomic_DNA"/>
</dbReference>
<proteinExistence type="inferred from homology"/>
<protein>
    <submittedName>
        <fullName evidence="5">Aldehyde Dehydrogenase</fullName>
    </submittedName>
</protein>
<dbReference type="InterPro" id="IPR016162">
    <property type="entry name" value="Ald_DH_N"/>
</dbReference>
<dbReference type="SUPFAM" id="SSF53720">
    <property type="entry name" value="ALDH-like"/>
    <property type="match status" value="1"/>
</dbReference>
<feature type="domain" description="Aldehyde dehydrogenase" evidence="4">
    <location>
        <begin position="2"/>
        <end position="451"/>
    </location>
</feature>
<keyword evidence="3" id="KW-0560">Oxidoreductase</keyword>
<dbReference type="FunFam" id="3.40.309.10:FF:000010">
    <property type="entry name" value="Gamma-aminobutyraldehyde dehydrogenase"/>
    <property type="match status" value="1"/>
</dbReference>
<dbReference type="Pfam" id="PF00171">
    <property type="entry name" value="Aldedh"/>
    <property type="match status" value="1"/>
</dbReference>
<evidence type="ECO:0000259" key="4">
    <source>
        <dbReference type="Pfam" id="PF00171"/>
    </source>
</evidence>
<dbReference type="Proteomes" id="UP000034798">
    <property type="component" value="Unassembled WGS sequence"/>
</dbReference>
<dbReference type="InterPro" id="IPR015590">
    <property type="entry name" value="Aldehyde_DH_dom"/>
</dbReference>
<dbReference type="Gene3D" id="3.40.605.10">
    <property type="entry name" value="Aldehyde Dehydrogenase, Chain A, domain 1"/>
    <property type="match status" value="1"/>
</dbReference>
<evidence type="ECO:0000256" key="1">
    <source>
        <dbReference type="ARBA" id="ARBA00009986"/>
    </source>
</evidence>
<dbReference type="CDD" id="cd07100">
    <property type="entry name" value="ALDH_SSADH1_GabD1"/>
    <property type="match status" value="1"/>
</dbReference>
<gene>
    <name evidence="5" type="ORF">UR91_C0002G0005</name>
</gene>
<dbReference type="InterPro" id="IPR044148">
    <property type="entry name" value="ALDH_GabD1-like"/>
</dbReference>
<sequence>MIQSKNPATEEVLKSFKEVSEKELEKKLSLAKKAFESWKRTSFKERATLMHKLGEYLNNHAEEFSKLQMLEMGKTMKSGPFGIKKCGLLCDYYADNAEIILKNEKLDTGKKEQYVEFDPLGIVLAIMPWNFPFWQVYRFAVPALMAGNVGLLKHASNVPQCAEAIEESFRACGFPEGVFQNLFLSSSRVADLIRDNRISAVTLTGSEKAGSEVASVAGAEIKKVVLELGGSDPFIVFADADIDEAAKIAVTARLQGNVGQSCISAKRFIVEESIKDIFIKNVVKELSKLSIGDPSDSKIDIGPLATEQILLDVEKQVEKSVSLGAKIVYKGVQKNKKGYFYSPVVMTNVKKGMPVYDEEVFGPVMPIISFKNEKEAIQIANDTRYGLGASIFTSDMKKAKRIIPQIEAGNVCVNDMVKSDPRAPFGGIKKSGYGRELGTYGIKEFVNIKNVYFG</sequence>
<dbReference type="InterPro" id="IPR047110">
    <property type="entry name" value="GABD/Sad-like"/>
</dbReference>
<evidence type="ECO:0000313" key="6">
    <source>
        <dbReference type="Proteomes" id="UP000034798"/>
    </source>
</evidence>
<accession>A0A0G0GCZ8</accession>
<dbReference type="InterPro" id="IPR016163">
    <property type="entry name" value="Ald_DH_C"/>
</dbReference>
<dbReference type="Gene3D" id="3.40.309.10">
    <property type="entry name" value="Aldehyde Dehydrogenase, Chain A, domain 2"/>
    <property type="match status" value="1"/>
</dbReference>
<evidence type="ECO:0000256" key="3">
    <source>
        <dbReference type="ARBA" id="ARBA00023002"/>
    </source>
</evidence>
<dbReference type="GO" id="GO:0004030">
    <property type="term" value="F:aldehyde dehydrogenase [NAD(P)+] activity"/>
    <property type="evidence" value="ECO:0007669"/>
    <property type="project" value="InterPro"/>
</dbReference>
<dbReference type="PANTHER" id="PTHR43217:SF1">
    <property type="entry name" value="SUCCINATE SEMIALDEHYDE DEHYDROGENASE [NAD(P)+] SAD"/>
    <property type="match status" value="1"/>
</dbReference>
<name>A0A0G0GCZ8_9BACT</name>
<comment type="similarity">
    <text evidence="1">Belongs to the aldehyde dehydrogenase family.</text>
</comment>
<dbReference type="FunFam" id="3.40.605.10:FF:000012">
    <property type="entry name" value="NAD-dependent succinate-semialdehyde dehydrogenase"/>
    <property type="match status" value="1"/>
</dbReference>
<dbReference type="GO" id="GO:0004777">
    <property type="term" value="F:succinate-semialdehyde dehydrogenase (NAD+) activity"/>
    <property type="evidence" value="ECO:0007669"/>
    <property type="project" value="TreeGrafter"/>
</dbReference>
<dbReference type="PATRIC" id="fig|1618752.3.peg.45"/>
<dbReference type="AlphaFoldDB" id="A0A0G0GCZ8"/>
<keyword evidence="2" id="KW-0521">NADP</keyword>
<evidence type="ECO:0000313" key="5">
    <source>
        <dbReference type="EMBL" id="KKP89577.1"/>
    </source>
</evidence>